<dbReference type="PANTHER" id="PTHR11051">
    <property type="entry name" value="GLYCOSYL HYDROLASE-RELATED"/>
    <property type="match status" value="1"/>
</dbReference>
<evidence type="ECO:0000313" key="9">
    <source>
        <dbReference type="EMBL" id="SFO26450.1"/>
    </source>
</evidence>
<proteinExistence type="inferred from homology"/>
<feature type="active site" description="Proton donor" evidence="4">
    <location>
        <position position="527"/>
    </location>
</feature>
<dbReference type="GO" id="GO:0016757">
    <property type="term" value="F:glycosyltransferase activity"/>
    <property type="evidence" value="ECO:0007669"/>
    <property type="project" value="UniProtKB-KW"/>
</dbReference>
<gene>
    <name evidence="9" type="ORF">SAMN04489757_11586</name>
</gene>
<dbReference type="InterPro" id="IPR005195">
    <property type="entry name" value="Glyco_hydro_65_M"/>
</dbReference>
<dbReference type="GO" id="GO:0004553">
    <property type="term" value="F:hydrolase activity, hydrolyzing O-glycosyl compounds"/>
    <property type="evidence" value="ECO:0007669"/>
    <property type="project" value="TreeGrafter"/>
</dbReference>
<dbReference type="InterPro" id="IPR005196">
    <property type="entry name" value="Glyco_hydro_65_N"/>
</dbReference>
<feature type="domain" description="Glycoside hydrolase family 65 central catalytic" evidence="6">
    <location>
        <begin position="352"/>
        <end position="728"/>
    </location>
</feature>
<dbReference type="Pfam" id="PF03632">
    <property type="entry name" value="Glyco_hydro_65m"/>
    <property type="match status" value="1"/>
</dbReference>
<dbReference type="Pfam" id="PF03636">
    <property type="entry name" value="Glyco_hydro_65N"/>
    <property type="match status" value="1"/>
</dbReference>
<dbReference type="PANTHER" id="PTHR11051:SF8">
    <property type="entry name" value="PROTEIN-GLUCOSYLGALACTOSYLHYDROXYLYSINE GLUCOSIDASE"/>
    <property type="match status" value="1"/>
</dbReference>
<dbReference type="EMBL" id="FOWD01000015">
    <property type="protein sequence ID" value="SFO26450.1"/>
    <property type="molecule type" value="Genomic_DNA"/>
</dbReference>
<dbReference type="Proteomes" id="UP000198806">
    <property type="component" value="Unassembled WGS sequence"/>
</dbReference>
<evidence type="ECO:0000259" key="8">
    <source>
        <dbReference type="Pfam" id="PF03636"/>
    </source>
</evidence>
<dbReference type="AlphaFoldDB" id="A0A1I5FRQ1"/>
<dbReference type="InterPro" id="IPR037018">
    <property type="entry name" value="GH65_N"/>
</dbReference>
<dbReference type="Gene3D" id="2.70.98.40">
    <property type="entry name" value="Glycoside hydrolase, family 65, N-terminal domain"/>
    <property type="match status" value="1"/>
</dbReference>
<dbReference type="SUPFAM" id="SSF74650">
    <property type="entry name" value="Galactose mutarotase-like"/>
    <property type="match status" value="1"/>
</dbReference>
<dbReference type="Gene3D" id="2.60.420.10">
    <property type="entry name" value="Maltose phosphorylase, domain 3"/>
    <property type="match status" value="1"/>
</dbReference>
<name>A0A1I5FRQ1_9FIRM</name>
<accession>A0A1I5FRQ1</accession>
<feature type="domain" description="Glycoside hydrolase family 65 C-terminal" evidence="7">
    <location>
        <begin position="742"/>
        <end position="800"/>
    </location>
</feature>
<dbReference type="STRING" id="1527.SAMN04489757_11586"/>
<evidence type="ECO:0000256" key="2">
    <source>
        <dbReference type="ARBA" id="ARBA00022676"/>
    </source>
</evidence>
<protein>
    <submittedName>
        <fullName evidence="9">Kojibiose phosphorylase</fullName>
    </submittedName>
</protein>
<dbReference type="InterPro" id="IPR011013">
    <property type="entry name" value="Gal_mutarotase_sf_dom"/>
</dbReference>
<dbReference type="InterPro" id="IPR008928">
    <property type="entry name" value="6-hairpin_glycosidase_sf"/>
</dbReference>
<comment type="similarity">
    <text evidence="1">Belongs to the glycosyl hydrolase 65 family.</text>
</comment>
<dbReference type="SUPFAM" id="SSF48208">
    <property type="entry name" value="Six-hairpin glycosidases"/>
    <property type="match status" value="1"/>
</dbReference>
<keyword evidence="3" id="KW-0808">Transferase</keyword>
<dbReference type="InterPro" id="IPR005194">
    <property type="entry name" value="Glyco_hydro_65_C"/>
</dbReference>
<feature type="domain" description="Glycoside hydrolase family 65 N-terminal" evidence="8">
    <location>
        <begin position="53"/>
        <end position="296"/>
    </location>
</feature>
<evidence type="ECO:0000259" key="7">
    <source>
        <dbReference type="Pfam" id="PF03633"/>
    </source>
</evidence>
<reference evidence="9 10" key="1">
    <citation type="submission" date="2016-10" db="EMBL/GenBank/DDBJ databases">
        <authorList>
            <person name="de Groot N.N."/>
        </authorList>
    </citation>
    <scope>NUCLEOTIDE SEQUENCE [LARGE SCALE GENOMIC DNA]</scope>
    <source>
        <strain evidence="9 10">DSM 1283</strain>
    </source>
</reference>
<feature type="binding site" evidence="5">
    <location>
        <begin position="387"/>
        <end position="388"/>
    </location>
    <ligand>
        <name>substrate</name>
    </ligand>
</feature>
<dbReference type="Gene3D" id="1.50.10.10">
    <property type="match status" value="1"/>
</dbReference>
<feature type="binding site" evidence="5">
    <location>
        <begin position="640"/>
        <end position="641"/>
    </location>
    <ligand>
        <name>substrate</name>
    </ligand>
</feature>
<evidence type="ECO:0000256" key="5">
    <source>
        <dbReference type="PIRSR" id="PIRSR036289-51"/>
    </source>
</evidence>
<sequence length="800" mass="92963">MERKKRGRLFESGMKQRNLPSIKLRKGAGEMIKDRFSERLSKMLSSDDWMILQDKYEPEENLKFESLFSLSNGYLGIRGSHEEGTKITLPYLYINGVFDKSETFMRELATLPNWLGIKLYVEKELIGIEDCEILDFSRALDMKHALLAKRVLLRDKQGRETLIEGIRFVSRANVHRMGIKLYVTPMNYSGIIEVESIIDGTIINFYDAPRFKVKHTYMKANEKLDENGAYIEVATRDNHLHVGTGCHIKAYKDGKDILKNRMFSAFGEQAVEFSDFDVVEGETVEIVKYVSMYTERDVAKYALHTNVKEEVDNFIYTGFEEELAAHKAVYRDMWEKADIRIEGDFELDRAIRFNIFHLMSTGNERDDRVNVGAKLLSGEEYGGHAFWDTELFMLPFFSYVFPKTARNLETYRYRLLDAARANAEKNGYQGAQYPWESADDGTEQCPDWTIEPDGTCYRCYVAVYEHHVTAAVAYGVYDYVKITKDWNFLFNKGAEILTETARFWASRCQYVAEKDRYEINQVTGPDEWHEPVNNNLYTNYLAKWNLRYVISLIDILKKDHTEEYHKLIEKTGLTQEEIIKWQDVQEKMYLPRKEGTSLLEQFEGYFELENVVIEKYDENDWPIRPEALKNRRARETQIIKQADVVMLLHLMGEEFDEETKKLNYAYYEKRTLHGSSLSPSIYAIMGLKVGDNSKAYRYLRRAAFIDLLNLQKNTREGIHAANTGGVWQTVVFGFAGVAIGEDGILSIRPNMPKEWENLTFRIHYVDSWLEIRISADNSALVKVLEGDHITVRINGETVEV</sequence>
<dbReference type="PIRSF" id="PIRSF036289">
    <property type="entry name" value="Glycosyl_hydrolase_malt_phosph"/>
    <property type="match status" value="1"/>
</dbReference>
<dbReference type="GO" id="GO:0030246">
    <property type="term" value="F:carbohydrate binding"/>
    <property type="evidence" value="ECO:0007669"/>
    <property type="project" value="InterPro"/>
</dbReference>
<keyword evidence="10" id="KW-1185">Reference proteome</keyword>
<dbReference type="Pfam" id="PF03633">
    <property type="entry name" value="Glyco_hydro_65C"/>
    <property type="match status" value="1"/>
</dbReference>
<dbReference type="InterPro" id="IPR017045">
    <property type="entry name" value="Malt_Pase/Glycosyl_Hdrlase"/>
</dbReference>
<evidence type="ECO:0000259" key="6">
    <source>
        <dbReference type="Pfam" id="PF03632"/>
    </source>
</evidence>
<evidence type="ECO:0000313" key="10">
    <source>
        <dbReference type="Proteomes" id="UP000198806"/>
    </source>
</evidence>
<dbReference type="GO" id="GO:0005975">
    <property type="term" value="P:carbohydrate metabolic process"/>
    <property type="evidence" value="ECO:0007669"/>
    <property type="project" value="InterPro"/>
</dbReference>
<evidence type="ECO:0000256" key="3">
    <source>
        <dbReference type="ARBA" id="ARBA00022679"/>
    </source>
</evidence>
<evidence type="ECO:0000256" key="4">
    <source>
        <dbReference type="PIRSR" id="PIRSR036289-50"/>
    </source>
</evidence>
<organism evidence="9 10">
    <name type="scientific">Anaerocolumna aminovalerica</name>
    <dbReference type="NCBI Taxonomy" id="1527"/>
    <lineage>
        <taxon>Bacteria</taxon>
        <taxon>Bacillati</taxon>
        <taxon>Bacillota</taxon>
        <taxon>Clostridia</taxon>
        <taxon>Lachnospirales</taxon>
        <taxon>Lachnospiraceae</taxon>
        <taxon>Anaerocolumna</taxon>
    </lineage>
</organism>
<dbReference type="InterPro" id="IPR012341">
    <property type="entry name" value="6hp_glycosidase-like_sf"/>
</dbReference>
<evidence type="ECO:0000256" key="1">
    <source>
        <dbReference type="ARBA" id="ARBA00006768"/>
    </source>
</evidence>
<keyword evidence="2" id="KW-0328">Glycosyltransferase</keyword>